<evidence type="ECO:0000313" key="3">
    <source>
        <dbReference type="Proteomes" id="UP000646749"/>
    </source>
</evidence>
<evidence type="ECO:0000259" key="1">
    <source>
        <dbReference type="Pfam" id="PF03358"/>
    </source>
</evidence>
<dbReference type="Gene3D" id="3.40.50.360">
    <property type="match status" value="1"/>
</dbReference>
<dbReference type="Pfam" id="PF03358">
    <property type="entry name" value="FMN_red"/>
    <property type="match status" value="1"/>
</dbReference>
<evidence type="ECO:0000313" key="2">
    <source>
        <dbReference type="EMBL" id="GIG86380.1"/>
    </source>
</evidence>
<comment type="caution">
    <text evidence="2">The sequence shown here is derived from an EMBL/GenBank/DDBJ whole genome shotgun (WGS) entry which is preliminary data.</text>
</comment>
<protein>
    <submittedName>
        <fullName evidence="2">FMN reductase</fullName>
    </submittedName>
</protein>
<keyword evidence="3" id="KW-1185">Reference proteome</keyword>
<dbReference type="InterPro" id="IPR029039">
    <property type="entry name" value="Flavoprotein-like_sf"/>
</dbReference>
<organism evidence="2 3">
    <name type="scientific">Plantactinospora endophytica</name>
    <dbReference type="NCBI Taxonomy" id="673535"/>
    <lineage>
        <taxon>Bacteria</taxon>
        <taxon>Bacillati</taxon>
        <taxon>Actinomycetota</taxon>
        <taxon>Actinomycetes</taxon>
        <taxon>Micromonosporales</taxon>
        <taxon>Micromonosporaceae</taxon>
        <taxon>Plantactinospora</taxon>
    </lineage>
</organism>
<proteinExistence type="predicted"/>
<feature type="domain" description="NADPH-dependent FMN reductase-like" evidence="1">
    <location>
        <begin position="20"/>
        <end position="154"/>
    </location>
</feature>
<dbReference type="PANTHER" id="PTHR30543">
    <property type="entry name" value="CHROMATE REDUCTASE"/>
    <property type="match status" value="1"/>
</dbReference>
<gene>
    <name evidence="2" type="ORF">Pen02_13160</name>
</gene>
<reference evidence="2 3" key="1">
    <citation type="submission" date="2021-01" db="EMBL/GenBank/DDBJ databases">
        <title>Whole genome shotgun sequence of Plantactinospora endophytica NBRC 110450.</title>
        <authorList>
            <person name="Komaki H."/>
            <person name="Tamura T."/>
        </authorList>
    </citation>
    <scope>NUCLEOTIDE SEQUENCE [LARGE SCALE GENOMIC DNA]</scope>
    <source>
        <strain evidence="2 3">NBRC 110450</strain>
    </source>
</reference>
<sequence length="202" mass="22127">MARMTEPERSPIVPAPDLTLAVIVGSVRRPRVGRIVADWFTETARRRTYLAVDLVDLAEVDLPLSGTPAGGNPNSPIAGRLASADGFVVVTPEYNHSFPAALKNAIDWHYREWMFKPVGFVSYGASSGGIRAVEQLRLVFPELYGATTRNAVAIAGPRRLVDQNGTLVVDAPTRQAADTMLTELTWWARTLRTGRRDNPYPG</sequence>
<name>A0ABQ4DVB6_9ACTN</name>
<accession>A0ABQ4DVB6</accession>
<dbReference type="SUPFAM" id="SSF52218">
    <property type="entry name" value="Flavoproteins"/>
    <property type="match status" value="1"/>
</dbReference>
<dbReference type="PANTHER" id="PTHR30543:SF21">
    <property type="entry name" value="NAD(P)H-DEPENDENT FMN REDUCTASE LOT6"/>
    <property type="match status" value="1"/>
</dbReference>
<dbReference type="EMBL" id="BONW01000004">
    <property type="protein sequence ID" value="GIG86380.1"/>
    <property type="molecule type" value="Genomic_DNA"/>
</dbReference>
<dbReference type="InterPro" id="IPR005025">
    <property type="entry name" value="FMN_Rdtase-like_dom"/>
</dbReference>
<dbReference type="InterPro" id="IPR050712">
    <property type="entry name" value="NAD(P)H-dep_reductase"/>
</dbReference>
<dbReference type="Proteomes" id="UP000646749">
    <property type="component" value="Unassembled WGS sequence"/>
</dbReference>